<dbReference type="OrthoDB" id="5983633at2759"/>
<proteinExistence type="predicted"/>
<keyword evidence="2" id="KW-1185">Reference proteome</keyword>
<comment type="caution">
    <text evidence="1">The sequence shown here is derived from an EMBL/GenBank/DDBJ whole genome shotgun (WGS) entry which is preliminary data.</text>
</comment>
<sequence length="184" mass="20653">MLFERHMLAEFRNVKSAPVKFAGNDVTFTKSSSVGEANISCGLNSKVPDNVVVPLLSCKRSIISHLSYFHIYQKAVENEGELIKLRGGLFLEDISTLTVCPNHRQKMGLGICSKCRKVFMVLLDSMKSEPEVQHDFSEPLKGSSAADKGTLNHLKNIFNFRQLKSDIFDNFNHAWELMCLVTEG</sequence>
<name>A0A8B6D1A3_MYTGA</name>
<accession>A0A8B6D1A3</accession>
<evidence type="ECO:0000313" key="1">
    <source>
        <dbReference type="EMBL" id="VDI12586.1"/>
    </source>
</evidence>
<gene>
    <name evidence="1" type="ORF">MGAL_10B075064</name>
</gene>
<protein>
    <submittedName>
        <fullName evidence="1">Uncharacterized protein</fullName>
    </submittedName>
</protein>
<evidence type="ECO:0000313" key="2">
    <source>
        <dbReference type="Proteomes" id="UP000596742"/>
    </source>
</evidence>
<dbReference type="AlphaFoldDB" id="A0A8B6D1A3"/>
<dbReference type="Proteomes" id="UP000596742">
    <property type="component" value="Unassembled WGS sequence"/>
</dbReference>
<dbReference type="EMBL" id="UYJE01002656">
    <property type="protein sequence ID" value="VDI12586.1"/>
    <property type="molecule type" value="Genomic_DNA"/>
</dbReference>
<reference evidence="1" key="1">
    <citation type="submission" date="2018-11" db="EMBL/GenBank/DDBJ databases">
        <authorList>
            <person name="Alioto T."/>
            <person name="Alioto T."/>
        </authorList>
    </citation>
    <scope>NUCLEOTIDE SEQUENCE</scope>
</reference>
<organism evidence="1 2">
    <name type="scientific">Mytilus galloprovincialis</name>
    <name type="common">Mediterranean mussel</name>
    <dbReference type="NCBI Taxonomy" id="29158"/>
    <lineage>
        <taxon>Eukaryota</taxon>
        <taxon>Metazoa</taxon>
        <taxon>Spiralia</taxon>
        <taxon>Lophotrochozoa</taxon>
        <taxon>Mollusca</taxon>
        <taxon>Bivalvia</taxon>
        <taxon>Autobranchia</taxon>
        <taxon>Pteriomorphia</taxon>
        <taxon>Mytilida</taxon>
        <taxon>Mytiloidea</taxon>
        <taxon>Mytilidae</taxon>
        <taxon>Mytilinae</taxon>
        <taxon>Mytilus</taxon>
    </lineage>
</organism>